<keyword evidence="3 8" id="KW-0479">Metal-binding</keyword>
<name>A0ABT7EG00_9FIRM</name>
<evidence type="ECO:0000256" key="8">
    <source>
        <dbReference type="HAMAP-Rule" id="MF_00101"/>
    </source>
</evidence>
<dbReference type="SUPFAM" id="SSF56214">
    <property type="entry name" value="4'-phosphopantetheinyl transferase"/>
    <property type="match status" value="1"/>
</dbReference>
<dbReference type="InterPro" id="IPR008278">
    <property type="entry name" value="4-PPantetheinyl_Trfase_dom"/>
</dbReference>
<keyword evidence="8" id="KW-0963">Cytoplasm</keyword>
<dbReference type="NCBIfam" id="TIGR00556">
    <property type="entry name" value="pantethn_trn"/>
    <property type="match status" value="1"/>
</dbReference>
<evidence type="ECO:0000256" key="6">
    <source>
        <dbReference type="ARBA" id="ARBA00023098"/>
    </source>
</evidence>
<reference evidence="10 11" key="1">
    <citation type="submission" date="2023-05" db="EMBL/GenBank/DDBJ databases">
        <title>Rombocin, a short stable natural nisin variant, displays selective antimicrobial activity against Listeria monocytogenes and employs dual mode of action to kill target bacterial strains.</title>
        <authorList>
            <person name="Wambui J."/>
            <person name="Stephan R."/>
            <person name="Kuipers O.P."/>
        </authorList>
    </citation>
    <scope>NUCLEOTIDE SEQUENCE [LARGE SCALE GENOMIC DNA]</scope>
    <source>
        <strain evidence="10 11">RC002</strain>
    </source>
</reference>
<dbReference type="InterPro" id="IPR004568">
    <property type="entry name" value="Ppantetheine-prot_Trfase_dom"/>
</dbReference>
<protein>
    <recommendedName>
        <fullName evidence="8">Holo-[acyl-carrier-protein] synthase</fullName>
        <shortName evidence="8">Holo-ACP synthase</shortName>
        <ecNumber evidence="8">2.7.8.7</ecNumber>
    </recommendedName>
    <alternativeName>
        <fullName evidence="8">4'-phosphopantetheinyl transferase AcpS</fullName>
    </alternativeName>
</protein>
<dbReference type="EMBL" id="JASKYM010000011">
    <property type="protein sequence ID" value="MDK2564805.1"/>
    <property type="molecule type" value="Genomic_DNA"/>
</dbReference>
<keyword evidence="6 8" id="KW-0443">Lipid metabolism</keyword>
<evidence type="ECO:0000259" key="9">
    <source>
        <dbReference type="Pfam" id="PF01648"/>
    </source>
</evidence>
<keyword evidence="2 8" id="KW-0808">Transferase</keyword>
<evidence type="ECO:0000256" key="4">
    <source>
        <dbReference type="ARBA" id="ARBA00022832"/>
    </source>
</evidence>
<evidence type="ECO:0000256" key="5">
    <source>
        <dbReference type="ARBA" id="ARBA00022842"/>
    </source>
</evidence>
<dbReference type="RefSeq" id="WP_284133709.1">
    <property type="nucleotide sequence ID" value="NZ_JASKYM010000011.1"/>
</dbReference>
<keyword evidence="1 8" id="KW-0444">Lipid biosynthesis</keyword>
<feature type="binding site" evidence="8">
    <location>
        <position position="9"/>
    </location>
    <ligand>
        <name>Mg(2+)</name>
        <dbReference type="ChEBI" id="CHEBI:18420"/>
    </ligand>
</feature>
<organism evidence="10 11">
    <name type="scientific">Romboutsia sedimentorum</name>
    <dbReference type="NCBI Taxonomy" id="1368474"/>
    <lineage>
        <taxon>Bacteria</taxon>
        <taxon>Bacillati</taxon>
        <taxon>Bacillota</taxon>
        <taxon>Clostridia</taxon>
        <taxon>Peptostreptococcales</taxon>
        <taxon>Peptostreptococcaceae</taxon>
        <taxon>Romboutsia</taxon>
    </lineage>
</organism>
<feature type="binding site" evidence="8">
    <location>
        <position position="57"/>
    </location>
    <ligand>
        <name>Mg(2+)</name>
        <dbReference type="ChEBI" id="CHEBI:18420"/>
    </ligand>
</feature>
<feature type="domain" description="4'-phosphopantetheinyl transferase" evidence="9">
    <location>
        <begin position="6"/>
        <end position="118"/>
    </location>
</feature>
<comment type="cofactor">
    <cofactor evidence="8">
        <name>Mg(2+)</name>
        <dbReference type="ChEBI" id="CHEBI:18420"/>
    </cofactor>
</comment>
<dbReference type="Gene3D" id="3.90.470.20">
    <property type="entry name" value="4'-phosphopantetheinyl transferase domain"/>
    <property type="match status" value="1"/>
</dbReference>
<comment type="caution">
    <text evidence="10">The sequence shown here is derived from an EMBL/GenBank/DDBJ whole genome shotgun (WGS) entry which is preliminary data.</text>
</comment>
<dbReference type="NCBIfam" id="TIGR00516">
    <property type="entry name" value="acpS"/>
    <property type="match status" value="1"/>
</dbReference>
<keyword evidence="7 8" id="KW-0275">Fatty acid biosynthesis</keyword>
<keyword evidence="5 8" id="KW-0460">Magnesium</keyword>
<keyword evidence="11" id="KW-1185">Reference proteome</keyword>
<dbReference type="HAMAP" id="MF_00101">
    <property type="entry name" value="AcpS"/>
    <property type="match status" value="1"/>
</dbReference>
<gene>
    <name evidence="8 10" type="primary">acpS</name>
    <name evidence="10" type="ORF">QOZ84_14815</name>
</gene>
<dbReference type="InterPro" id="IPR002582">
    <property type="entry name" value="ACPS"/>
</dbReference>
<dbReference type="Pfam" id="PF01648">
    <property type="entry name" value="ACPS"/>
    <property type="match status" value="1"/>
</dbReference>
<comment type="function">
    <text evidence="8">Transfers the 4'-phosphopantetheine moiety from coenzyme A to a Ser of acyl-carrier-protein.</text>
</comment>
<evidence type="ECO:0000313" key="11">
    <source>
        <dbReference type="Proteomes" id="UP001301012"/>
    </source>
</evidence>
<comment type="subcellular location">
    <subcellularLocation>
        <location evidence="8">Cytoplasm</location>
    </subcellularLocation>
</comment>
<proteinExistence type="inferred from homology"/>
<dbReference type="InterPro" id="IPR037143">
    <property type="entry name" value="4-PPantetheinyl_Trfase_dom_sf"/>
</dbReference>
<accession>A0ABT7EG00</accession>
<evidence type="ECO:0000313" key="10">
    <source>
        <dbReference type="EMBL" id="MDK2564805.1"/>
    </source>
</evidence>
<dbReference type="EC" id="2.7.8.7" evidence="8"/>
<evidence type="ECO:0000256" key="3">
    <source>
        <dbReference type="ARBA" id="ARBA00022723"/>
    </source>
</evidence>
<evidence type="ECO:0000256" key="2">
    <source>
        <dbReference type="ARBA" id="ARBA00022679"/>
    </source>
</evidence>
<evidence type="ECO:0000256" key="1">
    <source>
        <dbReference type="ARBA" id="ARBA00022516"/>
    </source>
</evidence>
<comment type="similarity">
    <text evidence="8">Belongs to the P-Pant transferase superfamily. AcpS family.</text>
</comment>
<sequence>MGIHDIGIDIIEIERIKNAIKDNSRFLEKIFTNDEIKYFESNGFKAESVAGNFAAKEAISKSMGTGIRNFNFKDIEVLRDELGKPIVKTYNNLEQICIDYNVLEIKVSISHCKQYAVANAVTIIKE</sequence>
<keyword evidence="4 8" id="KW-0276">Fatty acid metabolism</keyword>
<evidence type="ECO:0000256" key="7">
    <source>
        <dbReference type="ARBA" id="ARBA00023160"/>
    </source>
</evidence>
<comment type="catalytic activity">
    <reaction evidence="8">
        <text>apo-[ACP] + CoA = holo-[ACP] + adenosine 3',5'-bisphosphate + H(+)</text>
        <dbReference type="Rhea" id="RHEA:12068"/>
        <dbReference type="Rhea" id="RHEA-COMP:9685"/>
        <dbReference type="Rhea" id="RHEA-COMP:9690"/>
        <dbReference type="ChEBI" id="CHEBI:15378"/>
        <dbReference type="ChEBI" id="CHEBI:29999"/>
        <dbReference type="ChEBI" id="CHEBI:57287"/>
        <dbReference type="ChEBI" id="CHEBI:58343"/>
        <dbReference type="ChEBI" id="CHEBI:64479"/>
        <dbReference type="EC" id="2.7.8.7"/>
    </reaction>
</comment>
<dbReference type="GO" id="GO:0008897">
    <property type="term" value="F:holo-[acyl-carrier-protein] synthase activity"/>
    <property type="evidence" value="ECO:0007669"/>
    <property type="project" value="UniProtKB-EC"/>
</dbReference>
<dbReference type="Proteomes" id="UP001301012">
    <property type="component" value="Unassembled WGS sequence"/>
</dbReference>